<dbReference type="EMBL" id="FPAI01000060">
    <property type="protein sequence ID" value="SFT10655.1"/>
    <property type="molecule type" value="Genomic_DNA"/>
</dbReference>
<dbReference type="STRING" id="306541.SAMN05421668_1602"/>
<feature type="non-terminal residue" evidence="1">
    <location>
        <position position="1"/>
    </location>
</feature>
<gene>
    <name evidence="1" type="ORF">SAMN05421668_1602</name>
</gene>
<accession>A0A1I6VAK5</accession>
<evidence type="ECO:0000313" key="2">
    <source>
        <dbReference type="Proteomes" id="UP000199139"/>
    </source>
</evidence>
<name>A0A1I6VAK5_9BACI</name>
<organism evidence="1 2">
    <name type="scientific">Halolactibacillus miurensis</name>
    <dbReference type="NCBI Taxonomy" id="306541"/>
    <lineage>
        <taxon>Bacteria</taxon>
        <taxon>Bacillati</taxon>
        <taxon>Bacillota</taxon>
        <taxon>Bacilli</taxon>
        <taxon>Bacillales</taxon>
        <taxon>Bacillaceae</taxon>
        <taxon>Halolactibacillus</taxon>
    </lineage>
</organism>
<evidence type="ECO:0000313" key="1">
    <source>
        <dbReference type="EMBL" id="SFT10655.1"/>
    </source>
</evidence>
<evidence type="ECO:0008006" key="3">
    <source>
        <dbReference type="Google" id="ProtNLM"/>
    </source>
</evidence>
<reference evidence="1 2" key="1">
    <citation type="submission" date="2016-10" db="EMBL/GenBank/DDBJ databases">
        <authorList>
            <person name="de Groot N.N."/>
        </authorList>
    </citation>
    <scope>NUCLEOTIDE SEQUENCE [LARGE SCALE GENOMIC DNA]</scope>
    <source>
        <strain evidence="1 2">DSM 17074</strain>
    </source>
</reference>
<protein>
    <recommendedName>
        <fullName evidence="3">Transposase</fullName>
    </recommendedName>
</protein>
<sequence length="123" mass="14471">HMPDHHRYFLDHTPKQSIEWAETIGENMTIFIRTLLEQRSEKQALTQIMHIRHLEKRFEIDEMENAAQRLLLATHNPTLSVYKTILNRNKKRADAKGTDDRLSDKTDESYGFVRGANYYGGKK</sequence>
<dbReference type="AlphaFoldDB" id="A0A1I6VAK5"/>
<dbReference type="Proteomes" id="UP000199139">
    <property type="component" value="Unassembled WGS sequence"/>
</dbReference>
<proteinExistence type="predicted"/>